<keyword evidence="2" id="KW-0812">Transmembrane</keyword>
<evidence type="ECO:0000256" key="1">
    <source>
        <dbReference type="SAM" id="MobiDB-lite"/>
    </source>
</evidence>
<proteinExistence type="predicted"/>
<evidence type="ECO:0000313" key="4">
    <source>
        <dbReference type="Proteomes" id="UP000001784"/>
    </source>
</evidence>
<protein>
    <submittedName>
        <fullName evidence="3">Uncharacterized protein</fullName>
    </submittedName>
</protein>
<dbReference type="AlphaFoldDB" id="A0LF32"/>
<gene>
    <name evidence="3" type="ordered locus">Sfum_0334</name>
</gene>
<sequence>MPSGCSFRRREGDAANGKALSPTPAAASPGGEVHPLPVAGTSEHLRIDPPQSGETLHRPPVSLMSLSLNDKTSAMLYNDCVRAGGSPIRPEDRGLRSGVRRKRGADDSRALAGKGTAPSVQVPATPGVSGHASACGTIHKMRNAAPSGPGYEERLRFFNYIRHLGRTIAWAMIVLLIGIASGTFFLREGSSAEACLLPLALCVIPVAVLTVVKPGRRDAGG</sequence>
<reference evidence="3 4" key="1">
    <citation type="submission" date="2006-10" db="EMBL/GenBank/DDBJ databases">
        <title>Complete sequence of Syntrophobacter fumaroxidans MPOB.</title>
        <authorList>
            <consortium name="US DOE Joint Genome Institute"/>
            <person name="Copeland A."/>
            <person name="Lucas S."/>
            <person name="Lapidus A."/>
            <person name="Barry K."/>
            <person name="Detter J.C."/>
            <person name="Glavina del Rio T."/>
            <person name="Hammon N."/>
            <person name="Israni S."/>
            <person name="Pitluck S."/>
            <person name="Goltsman E.G."/>
            <person name="Martinez M."/>
            <person name="Schmutz J."/>
            <person name="Larimer F."/>
            <person name="Land M."/>
            <person name="Hauser L."/>
            <person name="Kyrpides N."/>
            <person name="Kim E."/>
            <person name="Boone D.R."/>
            <person name="Brockman F."/>
            <person name="Culley D."/>
            <person name="Ferry J."/>
            <person name="Gunsalus R."/>
            <person name="McInerney M.J."/>
            <person name="Morrison M."/>
            <person name="Plugge C."/>
            <person name="Rohlin L."/>
            <person name="Scholten J."/>
            <person name="Sieber J."/>
            <person name="Stams A.J.M."/>
            <person name="Worm P."/>
            <person name="Henstra A.M."/>
            <person name="Richardson P."/>
        </authorList>
    </citation>
    <scope>NUCLEOTIDE SEQUENCE [LARGE SCALE GENOMIC DNA]</scope>
    <source>
        <strain evidence="4">DSM 10017 / MPOB</strain>
    </source>
</reference>
<keyword evidence="2" id="KW-1133">Transmembrane helix</keyword>
<name>A0LF32_SYNFM</name>
<accession>A0LF32</accession>
<dbReference type="KEGG" id="sfu:Sfum_0334"/>
<feature type="region of interest" description="Disordered" evidence="1">
    <location>
        <begin position="1"/>
        <end position="60"/>
    </location>
</feature>
<feature type="transmembrane region" description="Helical" evidence="2">
    <location>
        <begin position="191"/>
        <end position="212"/>
    </location>
</feature>
<keyword evidence="4" id="KW-1185">Reference proteome</keyword>
<dbReference type="HOGENOM" id="CLU_1250104_0_0_7"/>
<dbReference type="Proteomes" id="UP000001784">
    <property type="component" value="Chromosome"/>
</dbReference>
<feature type="region of interest" description="Disordered" evidence="1">
    <location>
        <begin position="87"/>
        <end position="119"/>
    </location>
</feature>
<dbReference type="InParanoid" id="A0LF32"/>
<dbReference type="EMBL" id="CP000478">
    <property type="protein sequence ID" value="ABK16034.1"/>
    <property type="molecule type" value="Genomic_DNA"/>
</dbReference>
<feature type="transmembrane region" description="Helical" evidence="2">
    <location>
        <begin position="164"/>
        <end position="185"/>
    </location>
</feature>
<organism evidence="3 4">
    <name type="scientific">Syntrophobacter fumaroxidans (strain DSM 10017 / MPOB)</name>
    <dbReference type="NCBI Taxonomy" id="335543"/>
    <lineage>
        <taxon>Bacteria</taxon>
        <taxon>Pseudomonadati</taxon>
        <taxon>Thermodesulfobacteriota</taxon>
        <taxon>Syntrophobacteria</taxon>
        <taxon>Syntrophobacterales</taxon>
        <taxon>Syntrophobacteraceae</taxon>
        <taxon>Syntrophobacter</taxon>
    </lineage>
</organism>
<keyword evidence="2" id="KW-0472">Membrane</keyword>
<evidence type="ECO:0000256" key="2">
    <source>
        <dbReference type="SAM" id="Phobius"/>
    </source>
</evidence>
<evidence type="ECO:0000313" key="3">
    <source>
        <dbReference type="EMBL" id="ABK16034.1"/>
    </source>
</evidence>